<organism evidence="8 9">
    <name type="scientific">Talaromyces amestolkiae</name>
    <dbReference type="NCBI Taxonomy" id="1196081"/>
    <lineage>
        <taxon>Eukaryota</taxon>
        <taxon>Fungi</taxon>
        <taxon>Dikarya</taxon>
        <taxon>Ascomycota</taxon>
        <taxon>Pezizomycotina</taxon>
        <taxon>Eurotiomycetes</taxon>
        <taxon>Eurotiomycetidae</taxon>
        <taxon>Eurotiales</taxon>
        <taxon>Trichocomaceae</taxon>
        <taxon>Talaromyces</taxon>
        <taxon>Talaromyces sect. Talaromyces</taxon>
    </lineage>
</organism>
<sequence>MSDVTDDKETHAIGLSEDARDDDLNFNPSQQRNIVHRVDRRLIVMLGFLHMTSLIDRGNIGTAAVAGMTSELHLVGARYNIIAVAFFPTYICLQPFGPVMIRKIGPVNYLTGVCFLWGVVMLCGGFVKVWSQMVGIRIIIGALEAGFFPASLYLIATWYTRYEIQKRYAIFYLLGCVAAAFTGLLSYGITFMHGLGGLTAWRWIFVIQGLLTCTIATVGYFVLIDFPDKMMSRKQKLFSQTEYEFIIQRIEHDRSDTTVESFNLRRYLAAALDLNIWLFGFIYFSTTTTAYAISYFLPIIYQRGMGFSTGTSLCLFAPPYAAAGIVMFATSWIGDRYRIRAPLIIFNALLTIIGLPLMGFAKGNTPRLVGAFLTTIGANSNVPAAMAYQANNVRGQWKRAMCSAVFVGLGGSGGMTGSLIFRSQDAPTYHPGILTCIGLSGLIVVLTCLLSIRLHRQNLKVDRGELVIENLPGFKYTL</sequence>
<feature type="transmembrane region" description="Helical" evidence="6">
    <location>
        <begin position="109"/>
        <end position="130"/>
    </location>
</feature>
<gene>
    <name evidence="8" type="ORF">BHQ10_005392</name>
</gene>
<keyword evidence="5 6" id="KW-0472">Membrane</keyword>
<feature type="transmembrane region" description="Helical" evidence="6">
    <location>
        <begin position="136"/>
        <end position="156"/>
    </location>
</feature>
<feature type="transmembrane region" description="Helical" evidence="6">
    <location>
        <begin position="42"/>
        <end position="65"/>
    </location>
</feature>
<dbReference type="GO" id="GO:0022857">
    <property type="term" value="F:transmembrane transporter activity"/>
    <property type="evidence" value="ECO:0007669"/>
    <property type="project" value="InterPro"/>
</dbReference>
<comment type="caution">
    <text evidence="8">The sequence shown here is derived from an EMBL/GenBank/DDBJ whole genome shotgun (WGS) entry which is preliminary data.</text>
</comment>
<evidence type="ECO:0000313" key="8">
    <source>
        <dbReference type="EMBL" id="RAO69380.1"/>
    </source>
</evidence>
<dbReference type="GeneID" id="63794608"/>
<keyword evidence="4 6" id="KW-1133">Transmembrane helix</keyword>
<dbReference type="Proteomes" id="UP000249363">
    <property type="component" value="Unassembled WGS sequence"/>
</dbReference>
<dbReference type="GO" id="GO:0016020">
    <property type="term" value="C:membrane"/>
    <property type="evidence" value="ECO:0007669"/>
    <property type="project" value="UniProtKB-SubCell"/>
</dbReference>
<evidence type="ECO:0000256" key="4">
    <source>
        <dbReference type="ARBA" id="ARBA00022989"/>
    </source>
</evidence>
<keyword evidence="9" id="KW-1185">Reference proteome</keyword>
<accession>A0A364L0Q9</accession>
<feature type="transmembrane region" description="Helical" evidence="6">
    <location>
        <begin position="201"/>
        <end position="224"/>
    </location>
</feature>
<reference evidence="8 9" key="1">
    <citation type="journal article" date="2017" name="Biotechnol. Biofuels">
        <title>Differential beta-glucosidase expression as a function of carbon source availability in Talaromyces amestolkiae: a genomic and proteomic approach.</title>
        <authorList>
            <person name="de Eugenio L.I."/>
            <person name="Mendez-Liter J.A."/>
            <person name="Nieto-Dominguez M."/>
            <person name="Alonso L."/>
            <person name="Gil-Munoz J."/>
            <person name="Barriuso J."/>
            <person name="Prieto A."/>
            <person name="Martinez M.J."/>
        </authorList>
    </citation>
    <scope>NUCLEOTIDE SEQUENCE [LARGE SCALE GENOMIC DNA]</scope>
    <source>
        <strain evidence="8 9">CIB</strain>
    </source>
</reference>
<evidence type="ECO:0000256" key="3">
    <source>
        <dbReference type="ARBA" id="ARBA00022692"/>
    </source>
</evidence>
<dbReference type="InterPro" id="IPR036259">
    <property type="entry name" value="MFS_trans_sf"/>
</dbReference>
<feature type="transmembrane region" description="Helical" evidence="6">
    <location>
        <begin position="341"/>
        <end position="361"/>
    </location>
</feature>
<feature type="transmembrane region" description="Helical" evidence="6">
    <location>
        <begin position="168"/>
        <end position="189"/>
    </location>
</feature>
<keyword evidence="2" id="KW-0813">Transport</keyword>
<feature type="transmembrane region" description="Helical" evidence="6">
    <location>
        <begin position="432"/>
        <end position="452"/>
    </location>
</feature>
<feature type="domain" description="Major facilitator superfamily (MFS) profile" evidence="7">
    <location>
        <begin position="42"/>
        <end position="459"/>
    </location>
</feature>
<feature type="transmembrane region" description="Helical" evidence="6">
    <location>
        <begin position="77"/>
        <end position="97"/>
    </location>
</feature>
<dbReference type="SUPFAM" id="SSF103473">
    <property type="entry name" value="MFS general substrate transporter"/>
    <property type="match status" value="1"/>
</dbReference>
<dbReference type="OrthoDB" id="4217460at2759"/>
<dbReference type="EMBL" id="MIKG01000009">
    <property type="protein sequence ID" value="RAO69380.1"/>
    <property type="molecule type" value="Genomic_DNA"/>
</dbReference>
<evidence type="ECO:0000256" key="6">
    <source>
        <dbReference type="SAM" id="Phobius"/>
    </source>
</evidence>
<feature type="transmembrane region" description="Helical" evidence="6">
    <location>
        <begin position="307"/>
        <end position="329"/>
    </location>
</feature>
<dbReference type="Pfam" id="PF07690">
    <property type="entry name" value="MFS_1"/>
    <property type="match status" value="1"/>
</dbReference>
<feature type="transmembrane region" description="Helical" evidence="6">
    <location>
        <begin position="400"/>
        <end position="420"/>
    </location>
</feature>
<dbReference type="AlphaFoldDB" id="A0A364L0Q9"/>
<dbReference type="RefSeq" id="XP_040733896.1">
    <property type="nucleotide sequence ID" value="XM_040877863.1"/>
</dbReference>
<evidence type="ECO:0000259" key="7">
    <source>
        <dbReference type="PROSITE" id="PS50850"/>
    </source>
</evidence>
<feature type="transmembrane region" description="Helical" evidence="6">
    <location>
        <begin position="367"/>
        <end position="388"/>
    </location>
</feature>
<keyword evidence="3 6" id="KW-0812">Transmembrane</keyword>
<dbReference type="PANTHER" id="PTHR43791:SF47">
    <property type="entry name" value="MAJOR FACILITATOR SUPERFAMILY (MFS) PROFILE DOMAIN-CONTAINING PROTEIN-RELATED"/>
    <property type="match status" value="1"/>
</dbReference>
<dbReference type="InterPro" id="IPR020846">
    <property type="entry name" value="MFS_dom"/>
</dbReference>
<feature type="transmembrane region" description="Helical" evidence="6">
    <location>
        <begin position="274"/>
        <end position="301"/>
    </location>
</feature>
<evidence type="ECO:0000256" key="5">
    <source>
        <dbReference type="ARBA" id="ARBA00023136"/>
    </source>
</evidence>
<dbReference type="Gene3D" id="1.20.1250.20">
    <property type="entry name" value="MFS general substrate transporter like domains"/>
    <property type="match status" value="2"/>
</dbReference>
<evidence type="ECO:0000256" key="2">
    <source>
        <dbReference type="ARBA" id="ARBA00022448"/>
    </source>
</evidence>
<evidence type="ECO:0000256" key="1">
    <source>
        <dbReference type="ARBA" id="ARBA00004141"/>
    </source>
</evidence>
<protein>
    <recommendedName>
        <fullName evidence="7">Major facilitator superfamily (MFS) profile domain-containing protein</fullName>
    </recommendedName>
</protein>
<dbReference type="InterPro" id="IPR011701">
    <property type="entry name" value="MFS"/>
</dbReference>
<proteinExistence type="predicted"/>
<name>A0A364L0Q9_TALAM</name>
<comment type="subcellular location">
    <subcellularLocation>
        <location evidence="1">Membrane</location>
        <topology evidence="1">Multi-pass membrane protein</topology>
    </subcellularLocation>
</comment>
<evidence type="ECO:0000313" key="9">
    <source>
        <dbReference type="Proteomes" id="UP000249363"/>
    </source>
</evidence>
<dbReference type="PROSITE" id="PS50850">
    <property type="entry name" value="MFS"/>
    <property type="match status" value="1"/>
</dbReference>
<dbReference type="PANTHER" id="PTHR43791">
    <property type="entry name" value="PERMEASE-RELATED"/>
    <property type="match status" value="1"/>
</dbReference>